<dbReference type="GO" id="GO:0006950">
    <property type="term" value="P:response to stress"/>
    <property type="evidence" value="ECO:0007669"/>
    <property type="project" value="TreeGrafter"/>
</dbReference>
<evidence type="ECO:0000313" key="2">
    <source>
        <dbReference type="EMBL" id="SMX30640.1"/>
    </source>
</evidence>
<dbReference type="PANTHER" id="PTHR33164">
    <property type="entry name" value="TRANSCRIPTIONAL REGULATOR, MARR FAMILY"/>
    <property type="match status" value="1"/>
</dbReference>
<dbReference type="AlphaFoldDB" id="A0A238JIY8"/>
<feature type="domain" description="HTH marR-type" evidence="1">
    <location>
        <begin position="20"/>
        <end position="152"/>
    </location>
</feature>
<dbReference type="PANTHER" id="PTHR33164:SF89">
    <property type="entry name" value="MARR FAMILY REGULATORY PROTEIN"/>
    <property type="match status" value="1"/>
</dbReference>
<keyword evidence="3" id="KW-1185">Reference proteome</keyword>
<gene>
    <name evidence="2" type="primary">mhqR</name>
    <name evidence="2" type="ORF">COL8621_00001</name>
</gene>
<dbReference type="InterPro" id="IPR039422">
    <property type="entry name" value="MarR/SlyA-like"/>
</dbReference>
<protein>
    <submittedName>
        <fullName evidence="2">HTH-type transcriptional regulator MhqR</fullName>
    </submittedName>
</protein>
<organism evidence="2 3">
    <name type="scientific">Actibacterium lipolyticum</name>
    <dbReference type="NCBI Taxonomy" id="1524263"/>
    <lineage>
        <taxon>Bacteria</taxon>
        <taxon>Pseudomonadati</taxon>
        <taxon>Pseudomonadota</taxon>
        <taxon>Alphaproteobacteria</taxon>
        <taxon>Rhodobacterales</taxon>
        <taxon>Roseobacteraceae</taxon>
        <taxon>Actibacterium</taxon>
    </lineage>
</organism>
<dbReference type="InterPro" id="IPR036390">
    <property type="entry name" value="WH_DNA-bd_sf"/>
</dbReference>
<dbReference type="Gene3D" id="1.10.10.10">
    <property type="entry name" value="Winged helix-like DNA-binding domain superfamily/Winged helix DNA-binding domain"/>
    <property type="match status" value="1"/>
</dbReference>
<dbReference type="Proteomes" id="UP000202922">
    <property type="component" value="Unassembled WGS sequence"/>
</dbReference>
<dbReference type="GO" id="GO:0003700">
    <property type="term" value="F:DNA-binding transcription factor activity"/>
    <property type="evidence" value="ECO:0007669"/>
    <property type="project" value="InterPro"/>
</dbReference>
<dbReference type="PROSITE" id="PS50995">
    <property type="entry name" value="HTH_MARR_2"/>
    <property type="match status" value="1"/>
</dbReference>
<dbReference type="OrthoDB" id="8077146at2"/>
<dbReference type="RefSeq" id="WP_093965013.1">
    <property type="nucleotide sequence ID" value="NZ_FXYE01000001.1"/>
</dbReference>
<dbReference type="InterPro" id="IPR036388">
    <property type="entry name" value="WH-like_DNA-bd_sf"/>
</dbReference>
<evidence type="ECO:0000259" key="1">
    <source>
        <dbReference type="PROSITE" id="PS50995"/>
    </source>
</evidence>
<dbReference type="EMBL" id="FXYE01000001">
    <property type="protein sequence ID" value="SMX30640.1"/>
    <property type="molecule type" value="Genomic_DNA"/>
</dbReference>
<dbReference type="Pfam" id="PF01047">
    <property type="entry name" value="MarR"/>
    <property type="match status" value="1"/>
</dbReference>
<dbReference type="SUPFAM" id="SSF46785">
    <property type="entry name" value="Winged helix' DNA-binding domain"/>
    <property type="match status" value="1"/>
</dbReference>
<proteinExistence type="predicted"/>
<dbReference type="InterPro" id="IPR000835">
    <property type="entry name" value="HTH_MarR-typ"/>
</dbReference>
<accession>A0A238JIY8</accession>
<name>A0A238JIY8_9RHOB</name>
<sequence>MAISASKPATAPQIDDTTLRGFIGYTMKRAYMVVRNDMHRVLAEHDLRVTTFSALCIIAENSDLTQTQLAGALKIERSSVVVVVDELEGRELISRNRVEGDRRTYALRITLKGRRLFERIVEEAKQHENALLSDLSDAERETLFGLLKRVENSAS</sequence>
<dbReference type="SMART" id="SM00347">
    <property type="entry name" value="HTH_MARR"/>
    <property type="match status" value="1"/>
</dbReference>
<dbReference type="PRINTS" id="PR00598">
    <property type="entry name" value="HTHMARR"/>
</dbReference>
<evidence type="ECO:0000313" key="3">
    <source>
        <dbReference type="Proteomes" id="UP000202922"/>
    </source>
</evidence>
<reference evidence="3" key="1">
    <citation type="submission" date="2017-05" db="EMBL/GenBank/DDBJ databases">
        <authorList>
            <person name="Rodrigo-Torres L."/>
            <person name="Arahal R. D."/>
            <person name="Lucena T."/>
        </authorList>
    </citation>
    <scope>NUCLEOTIDE SEQUENCE [LARGE SCALE GENOMIC DNA]</scope>
    <source>
        <strain evidence="3">CECT 8621</strain>
    </source>
</reference>